<reference evidence="2" key="1">
    <citation type="submission" date="2016-10" db="EMBL/GenBank/DDBJ databases">
        <authorList>
            <person name="Varghese N."/>
        </authorList>
    </citation>
    <scope>NUCLEOTIDE SEQUENCE [LARGE SCALE GENOMIC DNA]</scope>
    <source>
        <strain evidence="2">KPR-7A</strain>
    </source>
</reference>
<gene>
    <name evidence="1" type="ORF">SAMN04487767_101527</name>
</gene>
<evidence type="ECO:0008006" key="3">
    <source>
        <dbReference type="Google" id="ProtNLM"/>
    </source>
</evidence>
<dbReference type="Proteomes" id="UP000183507">
    <property type="component" value="Unassembled WGS sequence"/>
</dbReference>
<evidence type="ECO:0000313" key="2">
    <source>
        <dbReference type="Proteomes" id="UP000183507"/>
    </source>
</evidence>
<protein>
    <recommendedName>
        <fullName evidence="3">HTH myb-type domain-containing protein</fullName>
    </recommendedName>
</protein>
<accession>A0A1G6JVN8</accession>
<dbReference type="AlphaFoldDB" id="A0A1G6JVN8"/>
<dbReference type="Gene3D" id="1.10.10.60">
    <property type="entry name" value="Homeodomain-like"/>
    <property type="match status" value="1"/>
</dbReference>
<name>A0A1G6JVN8_9BACI</name>
<evidence type="ECO:0000313" key="1">
    <source>
        <dbReference type="EMBL" id="SDC22738.1"/>
    </source>
</evidence>
<organism evidence="1 2">
    <name type="scientific">Bacillus wiedmannii</name>
    <dbReference type="NCBI Taxonomy" id="1890302"/>
    <lineage>
        <taxon>Bacteria</taxon>
        <taxon>Bacillati</taxon>
        <taxon>Bacillota</taxon>
        <taxon>Bacilli</taxon>
        <taxon>Bacillales</taxon>
        <taxon>Bacillaceae</taxon>
        <taxon>Bacillus</taxon>
        <taxon>Bacillus cereus group</taxon>
    </lineage>
</organism>
<dbReference type="RefSeq" id="WP_074650624.1">
    <property type="nucleotide sequence ID" value="NZ_FMZR01000001.1"/>
</dbReference>
<sequence length="261" mass="30438">MVARYTLWKKEEIAYLEQYWGIYSIKHMAKKFGRSVDAVKLKAQRIGLGDARLHFEGITILQLSEVIGVDYNCIKGWSKRFGFPIKLKLFSSEQKIKVVYYRDLWKWLKTHKHVVDFSRIEPGIFGPEPGWMTEKRNADLVAKKKRGKPWSGNDDLLLKSLVNAYRYTYPEIAARLQRTEGSVKRRLMELKIKARPVRIGNHTKYTQQEVKQIVDLYDRGYSIDVIAERLGKSALGVRGKMERMGYRFKGKVPIVPKEILV</sequence>
<proteinExistence type="predicted"/>
<dbReference type="EMBL" id="FMZR01000001">
    <property type="protein sequence ID" value="SDC22738.1"/>
    <property type="molecule type" value="Genomic_DNA"/>
</dbReference>